<dbReference type="InterPro" id="IPR027417">
    <property type="entry name" value="P-loop_NTPase"/>
</dbReference>
<dbReference type="RefSeq" id="WP_069665222.1">
    <property type="nucleotide sequence ID" value="NZ_JBHUJJ010000001.1"/>
</dbReference>
<gene>
    <name evidence="1" type="ORF">BCR25_13300</name>
</gene>
<dbReference type="PANTHER" id="PTHR37816:SF2">
    <property type="entry name" value="DNA TOPOLOGY MODULATION PROTEIN FLAR-RELATED PROTEIN"/>
    <property type="match status" value="1"/>
</dbReference>
<dbReference type="EMBL" id="MIJY01000047">
    <property type="protein sequence ID" value="OEG08384.1"/>
    <property type="molecule type" value="Genomic_DNA"/>
</dbReference>
<evidence type="ECO:0000313" key="1">
    <source>
        <dbReference type="EMBL" id="OEG08384.1"/>
    </source>
</evidence>
<comment type="caution">
    <text evidence="1">The sequence shown here is derived from an EMBL/GenBank/DDBJ whole genome shotgun (WGS) entry which is preliminary data.</text>
</comment>
<dbReference type="SUPFAM" id="SSF52540">
    <property type="entry name" value="P-loop containing nucleoside triphosphate hydrolases"/>
    <property type="match status" value="1"/>
</dbReference>
<accession>A0A1E5G6N8</accession>
<evidence type="ECO:0008006" key="3">
    <source>
        <dbReference type="Google" id="ProtNLM"/>
    </source>
</evidence>
<proteinExistence type="predicted"/>
<keyword evidence="2" id="KW-1185">Reference proteome</keyword>
<dbReference type="InterPro" id="IPR052922">
    <property type="entry name" value="Cytidylate_Kinase-2"/>
</dbReference>
<evidence type="ECO:0000313" key="2">
    <source>
        <dbReference type="Proteomes" id="UP000095094"/>
    </source>
</evidence>
<name>A0A1E5G6N8_9ENTE</name>
<dbReference type="Pfam" id="PF13671">
    <property type="entry name" value="AAA_33"/>
    <property type="match status" value="1"/>
</dbReference>
<sequence>MKKIMICGPVGSGKTTFAKKLAAKEKIQLVELDNLIWERNPRGDKRFTKEQSIQLLQGTLATESWIIEGTTTQDWIKPAVAQADIILLLLPPYHVRLYRIFSRFIKQKRNVEQANYTPTFQLLKQMIVWNHHYEQKNIFELKRLNDSFPDKIIVLKELDAYAAYKIIIRDYNKNY</sequence>
<dbReference type="OrthoDB" id="1201990at2"/>
<dbReference type="Gene3D" id="3.40.50.300">
    <property type="entry name" value="P-loop containing nucleotide triphosphate hydrolases"/>
    <property type="match status" value="1"/>
</dbReference>
<reference evidence="2" key="1">
    <citation type="submission" date="2016-09" db="EMBL/GenBank/DDBJ databases">
        <authorList>
            <person name="Gulvik C.A."/>
        </authorList>
    </citation>
    <scope>NUCLEOTIDE SEQUENCE [LARGE SCALE GENOMIC DNA]</scope>
    <source>
        <strain evidence="2">LMG 8895</strain>
    </source>
</reference>
<dbReference type="PANTHER" id="PTHR37816">
    <property type="entry name" value="YALI0E33011P"/>
    <property type="match status" value="1"/>
</dbReference>
<dbReference type="AlphaFoldDB" id="A0A1E5G6N8"/>
<protein>
    <recommendedName>
        <fullName evidence="3">DNA topology modulation protein FlaR</fullName>
    </recommendedName>
</protein>
<dbReference type="Proteomes" id="UP000095094">
    <property type="component" value="Unassembled WGS sequence"/>
</dbReference>
<organism evidence="1 2">
    <name type="scientific">Enterococcus termitis</name>
    <dbReference type="NCBI Taxonomy" id="332950"/>
    <lineage>
        <taxon>Bacteria</taxon>
        <taxon>Bacillati</taxon>
        <taxon>Bacillota</taxon>
        <taxon>Bacilli</taxon>
        <taxon>Lactobacillales</taxon>
        <taxon>Enterococcaceae</taxon>
        <taxon>Enterococcus</taxon>
    </lineage>
</organism>